<dbReference type="RefSeq" id="WP_259869443.1">
    <property type="nucleotide sequence ID" value="NZ_JAMQJZ010000010.1"/>
</dbReference>
<proteinExistence type="predicted"/>
<dbReference type="PANTHER" id="PTHR43415">
    <property type="entry name" value="SPERMIDINE N(1)-ACETYLTRANSFERASE"/>
    <property type="match status" value="1"/>
</dbReference>
<evidence type="ECO:0000259" key="1">
    <source>
        <dbReference type="PROSITE" id="PS51186"/>
    </source>
</evidence>
<dbReference type="PROSITE" id="PS51186">
    <property type="entry name" value="GNAT"/>
    <property type="match status" value="1"/>
</dbReference>
<dbReference type="EMBL" id="JAMQJZ010000010">
    <property type="protein sequence ID" value="MDC3421361.1"/>
    <property type="molecule type" value="Genomic_DNA"/>
</dbReference>
<dbReference type="SUPFAM" id="SSF55729">
    <property type="entry name" value="Acyl-CoA N-acyltransferases (Nat)"/>
    <property type="match status" value="1"/>
</dbReference>
<dbReference type="AlphaFoldDB" id="A0A9X4AIV1"/>
<dbReference type="InterPro" id="IPR016181">
    <property type="entry name" value="Acyl_CoA_acyltransferase"/>
</dbReference>
<name>A0A9X4AIV1_9BACI</name>
<keyword evidence="3" id="KW-1185">Reference proteome</keyword>
<dbReference type="GO" id="GO:0016747">
    <property type="term" value="F:acyltransferase activity, transferring groups other than amino-acyl groups"/>
    <property type="evidence" value="ECO:0007669"/>
    <property type="project" value="InterPro"/>
</dbReference>
<keyword evidence="2" id="KW-0808">Transferase</keyword>
<dbReference type="EC" id="2.3.1.202" evidence="2"/>
<accession>A0A9X4AIV1</accession>
<comment type="caution">
    <text evidence="2">The sequence shown here is derived from an EMBL/GenBank/DDBJ whole genome shotgun (WGS) entry which is preliminary data.</text>
</comment>
<dbReference type="Gene3D" id="3.40.630.30">
    <property type="match status" value="1"/>
</dbReference>
<sequence length="183" mass="21602">MLNINNYQLKPITKNDLEVVYQWRNSEHIKKWMYTDHHISWEEHDQWYRNISNDPSQKVMILYNIDHPLGVVNVSNINIEHSRCYWGFYIGDKNTIKGVGTILGILALDEIFNNIGLRKVCSEVIATNTHSYHYHQKLGFIEEGRHIDHVSKNQQFHDVISMALFSKTWLDIKPELLEKLRGV</sequence>
<evidence type="ECO:0000313" key="3">
    <source>
        <dbReference type="Proteomes" id="UP001145072"/>
    </source>
</evidence>
<dbReference type="PANTHER" id="PTHR43415:SF3">
    <property type="entry name" value="GNAT-FAMILY ACETYLTRANSFERASE"/>
    <property type="match status" value="1"/>
</dbReference>
<dbReference type="Pfam" id="PF13302">
    <property type="entry name" value="Acetyltransf_3"/>
    <property type="match status" value="1"/>
</dbReference>
<evidence type="ECO:0000313" key="2">
    <source>
        <dbReference type="EMBL" id="MDC3421361.1"/>
    </source>
</evidence>
<organism evidence="2 3">
    <name type="scientific">Aquibacillus koreensis</name>
    <dbReference type="NCBI Taxonomy" id="279446"/>
    <lineage>
        <taxon>Bacteria</taxon>
        <taxon>Bacillati</taxon>
        <taxon>Bacillota</taxon>
        <taxon>Bacilli</taxon>
        <taxon>Bacillales</taxon>
        <taxon>Bacillaceae</taxon>
        <taxon>Aquibacillus</taxon>
    </lineage>
</organism>
<reference evidence="2" key="1">
    <citation type="submission" date="2022-06" db="EMBL/GenBank/DDBJ databases">
        <title>Aquibacillus sp. a new bacterium isolated from soil saline samples.</title>
        <authorList>
            <person name="Galisteo C."/>
            <person name="De La Haba R."/>
            <person name="Sanchez-Porro C."/>
            <person name="Ventosa A."/>
        </authorList>
    </citation>
    <scope>NUCLEOTIDE SEQUENCE</scope>
    <source>
        <strain evidence="2">JCM 12387</strain>
    </source>
</reference>
<dbReference type="NCBIfam" id="TIGR03585">
    <property type="entry name" value="PseH"/>
    <property type="match status" value="1"/>
</dbReference>
<dbReference type="InterPro" id="IPR000182">
    <property type="entry name" value="GNAT_dom"/>
</dbReference>
<keyword evidence="2" id="KW-0012">Acyltransferase</keyword>
<dbReference type="InterPro" id="IPR020036">
    <property type="entry name" value="PseH"/>
</dbReference>
<protein>
    <submittedName>
        <fullName evidence="2">UDP-4-amino-4, 6-dideoxy-N-acetyl-beta-L-altrosamine N-acetyltransferase</fullName>
        <ecNumber evidence="2">2.3.1.202</ecNumber>
    </submittedName>
</protein>
<dbReference type="Proteomes" id="UP001145072">
    <property type="component" value="Unassembled WGS sequence"/>
</dbReference>
<gene>
    <name evidence="2" type="primary">pseH</name>
    <name evidence="2" type="ORF">NC661_13375</name>
</gene>
<feature type="domain" description="N-acetyltransferase" evidence="1">
    <location>
        <begin position="7"/>
        <end position="167"/>
    </location>
</feature>